<dbReference type="PRINTS" id="PR00071">
    <property type="entry name" value="HMGCOARDTASE"/>
</dbReference>
<dbReference type="Gene3D" id="3.90.770.10">
    <property type="entry name" value="3-hydroxy-3-methylglutaryl-coenzyme A Reductase, Chain A, domain 2"/>
    <property type="match status" value="2"/>
</dbReference>
<dbReference type="PANTHER" id="PTHR10572:SF24">
    <property type="entry name" value="3-HYDROXY-3-METHYLGLUTARYL-COENZYME A REDUCTASE"/>
    <property type="match status" value="1"/>
</dbReference>
<dbReference type="CDD" id="cd00644">
    <property type="entry name" value="HMG-CoA_reductase_classII"/>
    <property type="match status" value="1"/>
</dbReference>
<dbReference type="SUPFAM" id="SSF55035">
    <property type="entry name" value="NAD-binding domain of HMG-CoA reductase"/>
    <property type="match status" value="1"/>
</dbReference>
<evidence type="ECO:0000313" key="4">
    <source>
        <dbReference type="Proteomes" id="UP000003648"/>
    </source>
</evidence>
<dbReference type="GO" id="GO:0140643">
    <property type="term" value="F:hydroxymethylglutaryl-CoA reductase (NADH) activity"/>
    <property type="evidence" value="ECO:0007669"/>
    <property type="project" value="UniProtKB-EC"/>
</dbReference>
<dbReference type="GO" id="GO:0004420">
    <property type="term" value="F:hydroxymethylglutaryl-CoA reductase (NADPH) activity"/>
    <property type="evidence" value="ECO:0007669"/>
    <property type="project" value="InterPro"/>
</dbReference>
<name>E1NV62_9LACO</name>
<evidence type="ECO:0000313" key="3">
    <source>
        <dbReference type="EMBL" id="EFO70030.1"/>
    </source>
</evidence>
<organism evidence="3 4">
    <name type="scientific">Lactobacillus iners LactinV 01V1-a</name>
    <dbReference type="NCBI Taxonomy" id="879297"/>
    <lineage>
        <taxon>Bacteria</taxon>
        <taxon>Bacillati</taxon>
        <taxon>Bacillota</taxon>
        <taxon>Bacilli</taxon>
        <taxon>Lactobacillales</taxon>
        <taxon>Lactobacillaceae</taxon>
        <taxon>Lactobacillus</taxon>
    </lineage>
</organism>
<evidence type="ECO:0000256" key="2">
    <source>
        <dbReference type="ARBA" id="ARBA00023002"/>
    </source>
</evidence>
<dbReference type="EMBL" id="AEHQ01000087">
    <property type="protein sequence ID" value="EFO70030.1"/>
    <property type="molecule type" value="Genomic_DNA"/>
</dbReference>
<protein>
    <submittedName>
        <fullName evidence="3">Hydroxymethylglutaryl-CoA reductase, degradative</fullName>
        <ecNumber evidence="3">1.1.1.88</ecNumber>
    </submittedName>
</protein>
<dbReference type="Gene3D" id="1.10.8.660">
    <property type="match status" value="1"/>
</dbReference>
<dbReference type="Proteomes" id="UP000003648">
    <property type="component" value="Unassembled WGS sequence"/>
</dbReference>
<dbReference type="AlphaFoldDB" id="E1NV62"/>
<gene>
    <name evidence="3" type="ORF">HMPREF9211_0688</name>
</gene>
<sequence length="406" mass="44688">MCDKMKFYELSAMQRRQYYLKKGINFVDIDATELDRLDQLSENVVSKITLPLGLVQELIVNEQTYCVPMCTEEPSVVAAANHGAKFFNLAGGTKCICQRQGIYGQIICEINSQFNLVMLQNKLPNIIEAVNQKFDSLIKHGGGLRKIETFVKEDMLYLRTLVDPADAMGANKTNLILEDISQRLQKMTGISELLCAILSNYPSQFVQAKVEIPLQLVGTHLATKIAKLSRIGQVDPYRAVTNNKGIMNGVDAVLLASGNDYRAVESACGVQASIDGHYTSLSKWQIEENKLIGCLTLPLAIGVVGGSISARKDVQQSFSLLGKVNAQQLANIIASIGLANNFAALYAITSQGINAGHMKLQARNVVAQLEADHNQKKQVLNQMIANQKFTLTDAKQILELIRKQDN</sequence>
<accession>E1NV62</accession>
<evidence type="ECO:0000256" key="1">
    <source>
        <dbReference type="ARBA" id="ARBA00007661"/>
    </source>
</evidence>
<dbReference type="EC" id="1.1.1.88" evidence="3"/>
<reference evidence="3 4" key="1">
    <citation type="submission" date="2010-09" db="EMBL/GenBank/DDBJ databases">
        <authorList>
            <person name="Durkin A.S."/>
            <person name="Madupu R."/>
            <person name="Torralba M."/>
            <person name="Gillis M."/>
            <person name="Methe B."/>
            <person name="Sutton G."/>
            <person name="Nelson K.E."/>
        </authorList>
    </citation>
    <scope>NUCLEOTIDE SEQUENCE [LARGE SCALE GENOMIC DNA]</scope>
    <source>
        <strain evidence="3 4">LactinV 01V1-a</strain>
    </source>
</reference>
<dbReference type="GO" id="GO:0015936">
    <property type="term" value="P:coenzyme A metabolic process"/>
    <property type="evidence" value="ECO:0007669"/>
    <property type="project" value="InterPro"/>
</dbReference>
<dbReference type="PROSITE" id="PS50065">
    <property type="entry name" value="HMG_COA_REDUCTASE_4"/>
    <property type="match status" value="1"/>
</dbReference>
<dbReference type="SUPFAM" id="SSF56542">
    <property type="entry name" value="Substrate-binding domain of HMG-CoA reductase"/>
    <property type="match status" value="1"/>
</dbReference>
<proteinExistence type="inferred from homology"/>
<dbReference type="PANTHER" id="PTHR10572">
    <property type="entry name" value="3-HYDROXY-3-METHYLGLUTARYL-COENZYME A REDUCTASE"/>
    <property type="match status" value="1"/>
</dbReference>
<dbReference type="InterPro" id="IPR009023">
    <property type="entry name" value="HMG_CoA_Rdtase_NAD(P)-bd_sf"/>
</dbReference>
<comment type="caution">
    <text evidence="3">The sequence shown here is derived from an EMBL/GenBank/DDBJ whole genome shotgun (WGS) entry which is preliminary data.</text>
</comment>
<dbReference type="InterPro" id="IPR004553">
    <property type="entry name" value="HMG_CoA_Rdtase_bac-typ"/>
</dbReference>
<dbReference type="Pfam" id="PF00368">
    <property type="entry name" value="HMG-CoA_red"/>
    <property type="match status" value="1"/>
</dbReference>
<dbReference type="InterPro" id="IPR002202">
    <property type="entry name" value="HMG_CoA_Rdtase"/>
</dbReference>
<comment type="similarity">
    <text evidence="1">Belongs to the HMG-CoA reductase family.</text>
</comment>
<dbReference type="InterPro" id="IPR009029">
    <property type="entry name" value="HMG_CoA_Rdtase_sub-bd_dom_sf"/>
</dbReference>
<dbReference type="InterPro" id="IPR023074">
    <property type="entry name" value="HMG_CoA_Rdtase_cat_sf"/>
</dbReference>
<keyword evidence="2 3" id="KW-0560">Oxidoreductase</keyword>